<protein>
    <recommendedName>
        <fullName evidence="2">PARP catalytic domain-containing protein</fullName>
    </recommendedName>
</protein>
<dbReference type="SUPFAM" id="SSF56399">
    <property type="entry name" value="ADP-ribosylation"/>
    <property type="match status" value="1"/>
</dbReference>
<feature type="domain" description="PARP catalytic" evidence="2">
    <location>
        <begin position="109"/>
        <end position="228"/>
    </location>
</feature>
<organism evidence="3">
    <name type="scientific">Guillardia theta (strain CCMP2712)</name>
    <name type="common">Cryptophyte</name>
    <dbReference type="NCBI Taxonomy" id="905079"/>
    <lineage>
        <taxon>Eukaryota</taxon>
        <taxon>Cryptophyceae</taxon>
        <taxon>Pyrenomonadales</taxon>
        <taxon>Geminigeraceae</taxon>
        <taxon>Guillardia</taxon>
    </lineage>
</organism>
<dbReference type="HOGENOM" id="CLU_365417_0_0_1"/>
<dbReference type="KEGG" id="gtt:GUITHDRAFT_114179"/>
<name>L1ITW5_GUITC</name>
<reference evidence="5" key="2">
    <citation type="submission" date="2012-11" db="EMBL/GenBank/DDBJ databases">
        <authorList>
            <person name="Kuo A."/>
            <person name="Curtis B.A."/>
            <person name="Tanifuji G."/>
            <person name="Burki F."/>
            <person name="Gruber A."/>
            <person name="Irimia M."/>
            <person name="Maruyama S."/>
            <person name="Arias M.C."/>
            <person name="Ball S.G."/>
            <person name="Gile G.H."/>
            <person name="Hirakawa Y."/>
            <person name="Hopkins J.F."/>
            <person name="Rensing S.A."/>
            <person name="Schmutz J."/>
            <person name="Symeonidi A."/>
            <person name="Elias M."/>
            <person name="Eveleigh R.J."/>
            <person name="Herman E.K."/>
            <person name="Klute M.J."/>
            <person name="Nakayama T."/>
            <person name="Obornik M."/>
            <person name="Reyes-Prieto A."/>
            <person name="Armbrust E.V."/>
            <person name="Aves S.J."/>
            <person name="Beiko R.G."/>
            <person name="Coutinho P."/>
            <person name="Dacks J.B."/>
            <person name="Durnford D.G."/>
            <person name="Fast N.M."/>
            <person name="Green B.R."/>
            <person name="Grisdale C."/>
            <person name="Hempe F."/>
            <person name="Henrissat B."/>
            <person name="Hoppner M.P."/>
            <person name="Ishida K.-I."/>
            <person name="Kim E."/>
            <person name="Koreny L."/>
            <person name="Kroth P.G."/>
            <person name="Liu Y."/>
            <person name="Malik S.-B."/>
            <person name="Maier U.G."/>
            <person name="McRose D."/>
            <person name="Mock T."/>
            <person name="Neilson J.A."/>
            <person name="Onodera N.T."/>
            <person name="Poole A.M."/>
            <person name="Pritham E.J."/>
            <person name="Richards T.A."/>
            <person name="Rocap G."/>
            <person name="Roy S.W."/>
            <person name="Sarai C."/>
            <person name="Schaack S."/>
            <person name="Shirato S."/>
            <person name="Slamovits C.H."/>
            <person name="Spencer D.F."/>
            <person name="Suzuki S."/>
            <person name="Worden A.Z."/>
            <person name="Zauner S."/>
            <person name="Barry K."/>
            <person name="Bell C."/>
            <person name="Bharti A.K."/>
            <person name="Crow J.A."/>
            <person name="Grimwood J."/>
            <person name="Kramer R."/>
            <person name="Lindquist E."/>
            <person name="Lucas S."/>
            <person name="Salamov A."/>
            <person name="McFadden G.I."/>
            <person name="Lane C.E."/>
            <person name="Keeling P.J."/>
            <person name="Gray M.W."/>
            <person name="Grigoriev I.V."/>
            <person name="Archibald J.M."/>
        </authorList>
    </citation>
    <scope>NUCLEOTIDE SEQUENCE</scope>
    <source>
        <strain evidence="5">CCMP2712</strain>
    </source>
</reference>
<dbReference type="Pfam" id="PF00644">
    <property type="entry name" value="PARP"/>
    <property type="match status" value="1"/>
</dbReference>
<gene>
    <name evidence="3" type="ORF">GUITHDRAFT_114179</name>
</gene>
<dbReference type="GO" id="GO:0005634">
    <property type="term" value="C:nucleus"/>
    <property type="evidence" value="ECO:0007669"/>
    <property type="project" value="TreeGrafter"/>
</dbReference>
<dbReference type="PaxDb" id="55529-EKX39683"/>
<dbReference type="EnsemblProtists" id="EKX39683">
    <property type="protein sequence ID" value="EKX39683"/>
    <property type="gene ID" value="GUITHDRAFT_114179"/>
</dbReference>
<dbReference type="GO" id="GO:0003950">
    <property type="term" value="F:NAD+ poly-ADP-ribosyltransferase activity"/>
    <property type="evidence" value="ECO:0007669"/>
    <property type="project" value="InterPro"/>
</dbReference>
<feature type="compositionally biased region" description="Polar residues" evidence="1">
    <location>
        <begin position="551"/>
        <end position="566"/>
    </location>
</feature>
<dbReference type="Gene3D" id="3.90.228.10">
    <property type="match status" value="1"/>
</dbReference>
<dbReference type="InterPro" id="IPR012317">
    <property type="entry name" value="Poly(ADP-ribose)pol_cat_dom"/>
</dbReference>
<dbReference type="Proteomes" id="UP000011087">
    <property type="component" value="Unassembled WGS sequence"/>
</dbReference>
<sequence>MGRTCQASIMVQFFWECADDSAVPVKMNIQADHLGHVKDALANAANKKVEDLGVLYFFDTSVSRWVELRALAQLANNADQPAKICCHEGPSPVQQDFPKPRLVVLSRDSQEYKFVEVEMQRYMFKERCNLEIDFIERVENVPLTTRFQAQVASLKKPNNRLSLIYNAFGAGKSFVRSICKNGFQRNVWQEGDFGPGIYFVSHAPIETPQYCNSFMLLLCEVAVGMMMETPASAGAQDSSVFKDMDVEAIRRAGFDSIRVFDGEAANSQGLHVIYHPYQALPRELERKAKEADALAREKSSGKTGGSVAGSSGSFVHFDSCVYKLSRVTQDAARANDAANLLERHLRNIQTDVRREKAIEALRDTESKINFTMKESMDLVSEIEQTLTSHLADDKEEILVKAAEVQLQLDEQEAAMIASIRSQISTIRGRLRAVVQQRSEGFEHTMIREIMTLYDSSEEIVKAQAEIHERCDAAKSFDKSTCDESSIHEVNLDLHQRNDEMKRKMKLIRPFLELRHDSQLELQVDPIFQSNFSSLLVHAFALSSDQDDKPSPRTSCLSKSQDHSTPSRSPPVRFDNSGQMSEMVEDVKTGMSKLMISKETSWRPAGLSESPILLDKSASLNGSTSKSPGSPSRQLLDLPQEISQLVSSLKTTQANRKEMSVLPVTFQPDGGEFFHTVEIELVHNSSDTTIFYSVTGSMKNDVSLRKLEGNKIKIENNIPGNLDCFKVSAVAFGSNSKTSPISMSQEFKLFSILPFQWDLTSSLDL</sequence>
<reference evidence="4" key="3">
    <citation type="submission" date="2015-06" db="UniProtKB">
        <authorList>
            <consortium name="EnsemblProtists"/>
        </authorList>
    </citation>
    <scope>IDENTIFICATION</scope>
</reference>
<evidence type="ECO:0000313" key="5">
    <source>
        <dbReference type="Proteomes" id="UP000011087"/>
    </source>
</evidence>
<dbReference type="AlphaFoldDB" id="L1ITW5"/>
<dbReference type="STRING" id="905079.L1ITW5"/>
<feature type="region of interest" description="Disordered" evidence="1">
    <location>
        <begin position="543"/>
        <end position="578"/>
    </location>
</feature>
<dbReference type="EMBL" id="JH993037">
    <property type="protein sequence ID" value="EKX39683.1"/>
    <property type="molecule type" value="Genomic_DNA"/>
</dbReference>
<dbReference type="InterPro" id="IPR051712">
    <property type="entry name" value="ARTD-AVP"/>
</dbReference>
<proteinExistence type="predicted"/>
<dbReference type="PANTHER" id="PTHR45740">
    <property type="entry name" value="POLY [ADP-RIBOSE] POLYMERASE"/>
    <property type="match status" value="1"/>
</dbReference>
<keyword evidence="5" id="KW-1185">Reference proteome</keyword>
<evidence type="ECO:0000256" key="1">
    <source>
        <dbReference type="SAM" id="MobiDB-lite"/>
    </source>
</evidence>
<dbReference type="GO" id="GO:1990404">
    <property type="term" value="F:NAD+-protein mono-ADP-ribosyltransferase activity"/>
    <property type="evidence" value="ECO:0007669"/>
    <property type="project" value="TreeGrafter"/>
</dbReference>
<dbReference type="PANTHER" id="PTHR45740:SF2">
    <property type="entry name" value="POLY [ADP-RIBOSE] POLYMERASE"/>
    <property type="match status" value="1"/>
</dbReference>
<reference evidence="3 5" key="1">
    <citation type="journal article" date="2012" name="Nature">
        <title>Algal genomes reveal evolutionary mosaicism and the fate of nucleomorphs.</title>
        <authorList>
            <consortium name="DOE Joint Genome Institute"/>
            <person name="Curtis B.A."/>
            <person name="Tanifuji G."/>
            <person name="Burki F."/>
            <person name="Gruber A."/>
            <person name="Irimia M."/>
            <person name="Maruyama S."/>
            <person name="Arias M.C."/>
            <person name="Ball S.G."/>
            <person name="Gile G.H."/>
            <person name="Hirakawa Y."/>
            <person name="Hopkins J.F."/>
            <person name="Kuo A."/>
            <person name="Rensing S.A."/>
            <person name="Schmutz J."/>
            <person name="Symeonidi A."/>
            <person name="Elias M."/>
            <person name="Eveleigh R.J."/>
            <person name="Herman E.K."/>
            <person name="Klute M.J."/>
            <person name="Nakayama T."/>
            <person name="Obornik M."/>
            <person name="Reyes-Prieto A."/>
            <person name="Armbrust E.V."/>
            <person name="Aves S.J."/>
            <person name="Beiko R.G."/>
            <person name="Coutinho P."/>
            <person name="Dacks J.B."/>
            <person name="Durnford D.G."/>
            <person name="Fast N.M."/>
            <person name="Green B.R."/>
            <person name="Grisdale C.J."/>
            <person name="Hempel F."/>
            <person name="Henrissat B."/>
            <person name="Hoppner M.P."/>
            <person name="Ishida K."/>
            <person name="Kim E."/>
            <person name="Koreny L."/>
            <person name="Kroth P.G."/>
            <person name="Liu Y."/>
            <person name="Malik S.B."/>
            <person name="Maier U.G."/>
            <person name="McRose D."/>
            <person name="Mock T."/>
            <person name="Neilson J.A."/>
            <person name="Onodera N.T."/>
            <person name="Poole A.M."/>
            <person name="Pritham E.J."/>
            <person name="Richards T.A."/>
            <person name="Rocap G."/>
            <person name="Roy S.W."/>
            <person name="Sarai C."/>
            <person name="Schaack S."/>
            <person name="Shirato S."/>
            <person name="Slamovits C.H."/>
            <person name="Spencer D.F."/>
            <person name="Suzuki S."/>
            <person name="Worden A.Z."/>
            <person name="Zauner S."/>
            <person name="Barry K."/>
            <person name="Bell C."/>
            <person name="Bharti A.K."/>
            <person name="Crow J.A."/>
            <person name="Grimwood J."/>
            <person name="Kramer R."/>
            <person name="Lindquist E."/>
            <person name="Lucas S."/>
            <person name="Salamov A."/>
            <person name="McFadden G.I."/>
            <person name="Lane C.E."/>
            <person name="Keeling P.J."/>
            <person name="Gray M.W."/>
            <person name="Grigoriev I.V."/>
            <person name="Archibald J.M."/>
        </authorList>
    </citation>
    <scope>NUCLEOTIDE SEQUENCE</scope>
    <source>
        <strain evidence="3 5">CCMP2712</strain>
    </source>
</reference>
<evidence type="ECO:0000313" key="4">
    <source>
        <dbReference type="EnsemblProtists" id="EKX39683"/>
    </source>
</evidence>
<dbReference type="GeneID" id="17296513"/>
<evidence type="ECO:0000259" key="2">
    <source>
        <dbReference type="Pfam" id="PF00644"/>
    </source>
</evidence>
<accession>L1ITW5</accession>
<dbReference type="OrthoDB" id="6133115at2759"/>
<evidence type="ECO:0000313" key="3">
    <source>
        <dbReference type="EMBL" id="EKX39683.1"/>
    </source>
</evidence>
<dbReference type="RefSeq" id="XP_005826663.1">
    <property type="nucleotide sequence ID" value="XM_005826606.1"/>
</dbReference>